<keyword evidence="4" id="KW-0233">DNA recombination</keyword>
<feature type="domain" description="Core-binding (CB)" evidence="7">
    <location>
        <begin position="136"/>
        <end position="229"/>
    </location>
</feature>
<dbReference type="PANTHER" id="PTHR30349">
    <property type="entry name" value="PHAGE INTEGRASE-RELATED"/>
    <property type="match status" value="1"/>
</dbReference>
<dbReference type="OrthoDB" id="892893at2"/>
<dbReference type="Gene3D" id="1.10.150.130">
    <property type="match status" value="1"/>
</dbReference>
<evidence type="ECO:0000259" key="7">
    <source>
        <dbReference type="PROSITE" id="PS51900"/>
    </source>
</evidence>
<reference evidence="8 9" key="1">
    <citation type="submission" date="2016-10" db="EMBL/GenBank/DDBJ databases">
        <authorList>
            <person name="de Groot N.N."/>
        </authorList>
    </citation>
    <scope>NUCLEOTIDE SEQUENCE [LARGE SCALE GENOMIC DNA]</scope>
    <source>
        <strain evidence="8 9">DSM 22900</strain>
    </source>
</reference>
<accession>A0A1I1I4H5</accession>
<evidence type="ECO:0000256" key="2">
    <source>
        <dbReference type="ARBA" id="ARBA00022908"/>
    </source>
</evidence>
<evidence type="ECO:0000256" key="5">
    <source>
        <dbReference type="PROSITE-ProRule" id="PRU01248"/>
    </source>
</evidence>
<evidence type="ECO:0000256" key="3">
    <source>
        <dbReference type="ARBA" id="ARBA00023125"/>
    </source>
</evidence>
<dbReference type="Pfam" id="PF00589">
    <property type="entry name" value="Phage_integrase"/>
    <property type="match status" value="1"/>
</dbReference>
<organism evidence="8 9">
    <name type="scientific">Parapedobacter composti</name>
    <dbReference type="NCBI Taxonomy" id="623281"/>
    <lineage>
        <taxon>Bacteria</taxon>
        <taxon>Pseudomonadati</taxon>
        <taxon>Bacteroidota</taxon>
        <taxon>Sphingobacteriia</taxon>
        <taxon>Sphingobacteriales</taxon>
        <taxon>Sphingobacteriaceae</taxon>
        <taxon>Parapedobacter</taxon>
    </lineage>
</organism>
<feature type="domain" description="Tyr recombinase" evidence="6">
    <location>
        <begin position="253"/>
        <end position="440"/>
    </location>
</feature>
<dbReference type="STRING" id="623281.SAMN05421747_10844"/>
<dbReference type="InterPro" id="IPR025269">
    <property type="entry name" value="SAM-like_dom"/>
</dbReference>
<comment type="similarity">
    <text evidence="1">Belongs to the 'phage' integrase family.</text>
</comment>
<dbReference type="InterPro" id="IPR002104">
    <property type="entry name" value="Integrase_catalytic"/>
</dbReference>
<dbReference type="AlphaFoldDB" id="A0A1I1I4H5"/>
<protein>
    <submittedName>
        <fullName evidence="8">Site-specific recombinase XerD</fullName>
    </submittedName>
</protein>
<dbReference type="PROSITE" id="PS51900">
    <property type="entry name" value="CB"/>
    <property type="match status" value="1"/>
</dbReference>
<evidence type="ECO:0000259" key="6">
    <source>
        <dbReference type="PROSITE" id="PS51898"/>
    </source>
</evidence>
<dbReference type="Proteomes" id="UP000199577">
    <property type="component" value="Unassembled WGS sequence"/>
</dbReference>
<sequence>MKCSFYLDRPYNPEIDSGIIKKEVLLAKEKKKPLAAKYFNPRPTSVYVFVSPDKSIRIKYRTSIKIHPKHWDFKDGKVKGTAPASIQLNGELSKLSAGIIKAAHDAKEKSAILSINDYKRLIAECVDKDHVGHGTNQLQRLIEDFKTYKAFHSTAGTMKEYATVFKALDDYQTKQRIDLTLADFNRDFYIRFEDFLSRKKNPLDGERGLLNDTIYKYISTLKVFLSWCRDNGHTVHPDTFKPHQSSYKRKSHNEIVVLTEKEVEKLMAFDLADKPSYERVRDLFCFGCYTGQRFSDIMRFTKADFQDNKWIFLSSKTKKRVTVPFNGYIANALKILEKYDFELPTISNQKFNDYIKEVGKLAEIDSPVRIVRFNGKNEIVIEKPKYEFMSSHMGRRTMVTILLSKGVPINLVQKITQHSDIRTLMKYESASTDSLIEALNKY</sequence>
<dbReference type="InterPro" id="IPR013762">
    <property type="entry name" value="Integrase-like_cat_sf"/>
</dbReference>
<dbReference type="GO" id="GO:0006310">
    <property type="term" value="P:DNA recombination"/>
    <property type="evidence" value="ECO:0007669"/>
    <property type="project" value="UniProtKB-KW"/>
</dbReference>
<dbReference type="PANTHER" id="PTHR30349:SF64">
    <property type="entry name" value="PROPHAGE INTEGRASE INTD-RELATED"/>
    <property type="match status" value="1"/>
</dbReference>
<evidence type="ECO:0000313" key="9">
    <source>
        <dbReference type="Proteomes" id="UP000199577"/>
    </source>
</evidence>
<dbReference type="GO" id="GO:0015074">
    <property type="term" value="P:DNA integration"/>
    <property type="evidence" value="ECO:0007669"/>
    <property type="project" value="UniProtKB-KW"/>
</dbReference>
<keyword evidence="2" id="KW-0229">DNA integration</keyword>
<keyword evidence="9" id="KW-1185">Reference proteome</keyword>
<dbReference type="InterPro" id="IPR050090">
    <property type="entry name" value="Tyrosine_recombinase_XerCD"/>
</dbReference>
<dbReference type="InterPro" id="IPR044068">
    <property type="entry name" value="CB"/>
</dbReference>
<dbReference type="EMBL" id="FOLL01000008">
    <property type="protein sequence ID" value="SFC30945.1"/>
    <property type="molecule type" value="Genomic_DNA"/>
</dbReference>
<proteinExistence type="inferred from homology"/>
<dbReference type="SUPFAM" id="SSF56349">
    <property type="entry name" value="DNA breaking-rejoining enzymes"/>
    <property type="match status" value="1"/>
</dbReference>
<dbReference type="GO" id="GO:0003677">
    <property type="term" value="F:DNA binding"/>
    <property type="evidence" value="ECO:0007669"/>
    <property type="project" value="UniProtKB-UniRule"/>
</dbReference>
<dbReference type="Gene3D" id="1.10.443.10">
    <property type="entry name" value="Intergrase catalytic core"/>
    <property type="match status" value="1"/>
</dbReference>
<dbReference type="InterPro" id="IPR010998">
    <property type="entry name" value="Integrase_recombinase_N"/>
</dbReference>
<name>A0A1I1I4H5_9SPHI</name>
<dbReference type="PROSITE" id="PS51898">
    <property type="entry name" value="TYR_RECOMBINASE"/>
    <property type="match status" value="1"/>
</dbReference>
<evidence type="ECO:0000256" key="1">
    <source>
        <dbReference type="ARBA" id="ARBA00008857"/>
    </source>
</evidence>
<dbReference type="Pfam" id="PF17293">
    <property type="entry name" value="Arm-DNA-bind_5"/>
    <property type="match status" value="1"/>
</dbReference>
<dbReference type="Pfam" id="PF13102">
    <property type="entry name" value="Phage_int_SAM_5"/>
    <property type="match status" value="1"/>
</dbReference>
<evidence type="ECO:0000313" key="8">
    <source>
        <dbReference type="EMBL" id="SFC30945.1"/>
    </source>
</evidence>
<keyword evidence="3 5" id="KW-0238">DNA-binding</keyword>
<dbReference type="InterPro" id="IPR035386">
    <property type="entry name" value="Arm-DNA-bind_5"/>
</dbReference>
<dbReference type="InterPro" id="IPR011010">
    <property type="entry name" value="DNA_brk_join_enz"/>
</dbReference>
<gene>
    <name evidence="8" type="ORF">SAMN05421747_10844</name>
</gene>
<dbReference type="RefSeq" id="WP_090973464.1">
    <property type="nucleotide sequence ID" value="NZ_FOLL01000008.1"/>
</dbReference>
<dbReference type="CDD" id="cd01185">
    <property type="entry name" value="INTN1_C_like"/>
    <property type="match status" value="1"/>
</dbReference>
<evidence type="ECO:0000256" key="4">
    <source>
        <dbReference type="ARBA" id="ARBA00023172"/>
    </source>
</evidence>